<gene>
    <name evidence="1" type="ORF">THARTR1_11195</name>
</gene>
<dbReference type="Proteomes" id="UP000236290">
    <property type="component" value="Unassembled WGS sequence"/>
</dbReference>
<proteinExistence type="predicted"/>
<comment type="caution">
    <text evidence="1">The sequence shown here is derived from an EMBL/GenBank/DDBJ whole genome shotgun (WGS) entry which is preliminary data.</text>
</comment>
<dbReference type="AlphaFoldDB" id="A0A2K0T952"/>
<accession>A0A2K0T952</accession>
<reference evidence="1 2" key="1">
    <citation type="submission" date="2017-02" db="EMBL/GenBank/DDBJ databases">
        <title>Genomes of Trichoderma spp. with biocontrol activity.</title>
        <authorList>
            <person name="Gardiner D."/>
            <person name="Kazan K."/>
            <person name="Vos C."/>
            <person name="Harvey P."/>
        </authorList>
    </citation>
    <scope>NUCLEOTIDE SEQUENCE [LARGE SCALE GENOMIC DNA]</scope>
    <source>
        <strain evidence="1 2">Tr1</strain>
    </source>
</reference>
<name>A0A2K0T952_TRIHA</name>
<dbReference type="OrthoDB" id="104509at2759"/>
<organism evidence="1 2">
    <name type="scientific">Trichoderma harzianum</name>
    <name type="common">Hypocrea lixii</name>
    <dbReference type="NCBI Taxonomy" id="5544"/>
    <lineage>
        <taxon>Eukaryota</taxon>
        <taxon>Fungi</taxon>
        <taxon>Dikarya</taxon>
        <taxon>Ascomycota</taxon>
        <taxon>Pezizomycotina</taxon>
        <taxon>Sordariomycetes</taxon>
        <taxon>Hypocreomycetidae</taxon>
        <taxon>Hypocreales</taxon>
        <taxon>Hypocreaceae</taxon>
        <taxon>Trichoderma</taxon>
    </lineage>
</organism>
<dbReference type="EMBL" id="MTYI01000401">
    <property type="protein sequence ID" value="PNP42058.1"/>
    <property type="molecule type" value="Genomic_DNA"/>
</dbReference>
<evidence type="ECO:0000313" key="2">
    <source>
        <dbReference type="Proteomes" id="UP000236290"/>
    </source>
</evidence>
<sequence>MAADGSTSDYFGNEMFAIGLKNRRKVVGNAYVDTALRNGSTEFAYPNQQLVTE</sequence>
<protein>
    <submittedName>
        <fullName evidence="1">Uncharacterized protein</fullName>
    </submittedName>
</protein>
<evidence type="ECO:0000313" key="1">
    <source>
        <dbReference type="EMBL" id="PNP42058.1"/>
    </source>
</evidence>